<keyword evidence="3" id="KW-1185">Reference proteome</keyword>
<accession>A0A918B9D4</accession>
<evidence type="ECO:0008006" key="4">
    <source>
        <dbReference type="Google" id="ProtNLM"/>
    </source>
</evidence>
<dbReference type="InterPro" id="IPR030958">
    <property type="entry name" value="P450-rel_GT_act"/>
</dbReference>
<organism evidence="2 3">
    <name type="scientific">Streptomyces ruber</name>
    <dbReference type="NCBI Taxonomy" id="83378"/>
    <lineage>
        <taxon>Bacteria</taxon>
        <taxon>Bacillati</taxon>
        <taxon>Actinomycetota</taxon>
        <taxon>Actinomycetes</taxon>
        <taxon>Kitasatosporales</taxon>
        <taxon>Streptomycetaceae</taxon>
        <taxon>Streptomyces</taxon>
    </lineage>
</organism>
<gene>
    <name evidence="2" type="ORF">GCM10010145_14280</name>
</gene>
<proteinExistence type="inferred from homology"/>
<reference evidence="2" key="1">
    <citation type="journal article" date="2014" name="Int. J. Syst. Evol. Microbiol.">
        <title>Complete genome sequence of Corynebacterium casei LMG S-19264T (=DSM 44701T), isolated from a smear-ripened cheese.</title>
        <authorList>
            <consortium name="US DOE Joint Genome Institute (JGI-PGF)"/>
            <person name="Walter F."/>
            <person name="Albersmeier A."/>
            <person name="Kalinowski J."/>
            <person name="Ruckert C."/>
        </authorList>
    </citation>
    <scope>NUCLEOTIDE SEQUENCE</scope>
    <source>
        <strain evidence="2">JCM 3131</strain>
    </source>
</reference>
<dbReference type="GO" id="GO:0005506">
    <property type="term" value="F:iron ion binding"/>
    <property type="evidence" value="ECO:0007669"/>
    <property type="project" value="InterPro"/>
</dbReference>
<dbReference type="RefSeq" id="WP_189215803.1">
    <property type="nucleotide sequence ID" value="NZ_BMQK01000002.1"/>
</dbReference>
<dbReference type="GO" id="GO:0020037">
    <property type="term" value="F:heme binding"/>
    <property type="evidence" value="ECO:0007669"/>
    <property type="project" value="InterPro"/>
</dbReference>
<reference evidence="2" key="2">
    <citation type="submission" date="2020-09" db="EMBL/GenBank/DDBJ databases">
        <authorList>
            <person name="Sun Q."/>
            <person name="Ohkuma M."/>
        </authorList>
    </citation>
    <scope>NUCLEOTIDE SEQUENCE</scope>
    <source>
        <strain evidence="2">JCM 3131</strain>
    </source>
</reference>
<dbReference type="Pfam" id="PF00067">
    <property type="entry name" value="p450"/>
    <property type="match status" value="1"/>
</dbReference>
<evidence type="ECO:0000313" key="3">
    <source>
        <dbReference type="Proteomes" id="UP000620156"/>
    </source>
</evidence>
<dbReference type="PANTHER" id="PTHR46696">
    <property type="entry name" value="P450, PUTATIVE (EUROFUNG)-RELATED"/>
    <property type="match status" value="1"/>
</dbReference>
<dbReference type="InterPro" id="IPR001128">
    <property type="entry name" value="Cyt_P450"/>
</dbReference>
<comment type="caution">
    <text evidence="2">The sequence shown here is derived from an EMBL/GenBank/DDBJ whole genome shotgun (WGS) entry which is preliminary data.</text>
</comment>
<dbReference type="InterPro" id="IPR002397">
    <property type="entry name" value="Cyt_P450_B"/>
</dbReference>
<dbReference type="GO" id="GO:0006707">
    <property type="term" value="P:cholesterol catabolic process"/>
    <property type="evidence" value="ECO:0007669"/>
    <property type="project" value="TreeGrafter"/>
</dbReference>
<evidence type="ECO:0000313" key="2">
    <source>
        <dbReference type="EMBL" id="GGQ46625.1"/>
    </source>
</evidence>
<dbReference type="EMBL" id="BMQK01000002">
    <property type="protein sequence ID" value="GGQ46625.1"/>
    <property type="molecule type" value="Genomic_DNA"/>
</dbReference>
<sequence length="439" mass="46820">MPTTPTPAPAAVPTDSELGRHLLTVRGFHFVFAALGDPYARRLRGEADHLSLGELVRDRGPLHRSALGTWVTADGRLSARLSDDPLLAVRHPGTDGPQEHVRDNVWETWRTCHVTPLGEDLLTPAAAERDRLAALLGPVLGPRTCPAWQTDAERSVHRVLDGLPPRFDLVRDLARPAVVGSLATVLGLPDTARTELLELLPACGPALDSTLCPPRLPAARAMARALRRVRELMEAAVSTRVTDPAGDALSALLAVGPEGGRDPGDTVTAAVLSAVVGAEMAVVTVANAVMALLAHGEQWSLLLADPGRAADAVEETLRWAPPVTLRSLITQGEVEIGGETLEADQHVVVLVDAAQRDPELYADPDRFSLDRPSRPGFAHVALAGPDHVRLVAPLVRLQCTAVLRAVAERLPGLRPEGEPLRRGRSPVVRAPLSLPLAQK</sequence>
<protein>
    <recommendedName>
        <fullName evidence="4">P450-derived glycosyltransferase activator</fullName>
    </recommendedName>
</protein>
<dbReference type="InterPro" id="IPR036396">
    <property type="entry name" value="Cyt_P450_sf"/>
</dbReference>
<name>A0A918B9D4_9ACTN</name>
<dbReference type="AlphaFoldDB" id="A0A918B9D4"/>
<dbReference type="GO" id="GO:0036199">
    <property type="term" value="F:cholest-4-en-3-one 26-monooxygenase activity"/>
    <property type="evidence" value="ECO:0007669"/>
    <property type="project" value="TreeGrafter"/>
</dbReference>
<dbReference type="Gene3D" id="1.10.630.10">
    <property type="entry name" value="Cytochrome P450"/>
    <property type="match status" value="1"/>
</dbReference>
<dbReference type="NCBIfam" id="TIGR04515">
    <property type="entry name" value="P450_rel_GT_act"/>
    <property type="match status" value="1"/>
</dbReference>
<comment type="similarity">
    <text evidence="1">Belongs to the cytochrome P450 family.</text>
</comment>
<dbReference type="Proteomes" id="UP000620156">
    <property type="component" value="Unassembled WGS sequence"/>
</dbReference>
<dbReference type="SUPFAM" id="SSF48264">
    <property type="entry name" value="Cytochrome P450"/>
    <property type="match status" value="1"/>
</dbReference>
<dbReference type="PRINTS" id="PR00359">
    <property type="entry name" value="BP450"/>
</dbReference>
<dbReference type="CDD" id="cd11036">
    <property type="entry name" value="AknT-like"/>
    <property type="match status" value="1"/>
</dbReference>
<dbReference type="PANTHER" id="PTHR46696:SF4">
    <property type="entry name" value="BIOTIN BIOSYNTHESIS CYTOCHROME P450"/>
    <property type="match status" value="1"/>
</dbReference>
<evidence type="ECO:0000256" key="1">
    <source>
        <dbReference type="ARBA" id="ARBA00010617"/>
    </source>
</evidence>
<dbReference type="GO" id="GO:0008395">
    <property type="term" value="F:steroid hydroxylase activity"/>
    <property type="evidence" value="ECO:0007669"/>
    <property type="project" value="TreeGrafter"/>
</dbReference>